<proteinExistence type="predicted"/>
<accession>A0ABP0KYL5</accession>
<keyword evidence="1" id="KW-0472">Membrane</keyword>
<feature type="transmembrane region" description="Helical" evidence="1">
    <location>
        <begin position="85"/>
        <end position="102"/>
    </location>
</feature>
<keyword evidence="3" id="KW-1185">Reference proteome</keyword>
<dbReference type="EMBL" id="CAXAMN010010546">
    <property type="protein sequence ID" value="CAK9032007.1"/>
    <property type="molecule type" value="Genomic_DNA"/>
</dbReference>
<organism evidence="2 3">
    <name type="scientific">Durusdinium trenchii</name>
    <dbReference type="NCBI Taxonomy" id="1381693"/>
    <lineage>
        <taxon>Eukaryota</taxon>
        <taxon>Sar</taxon>
        <taxon>Alveolata</taxon>
        <taxon>Dinophyceae</taxon>
        <taxon>Suessiales</taxon>
        <taxon>Symbiodiniaceae</taxon>
        <taxon>Durusdinium</taxon>
    </lineage>
</organism>
<feature type="transmembrane region" description="Helical" evidence="1">
    <location>
        <begin position="114"/>
        <end position="135"/>
    </location>
</feature>
<evidence type="ECO:0000313" key="2">
    <source>
        <dbReference type="EMBL" id="CAK9032007.1"/>
    </source>
</evidence>
<protein>
    <submittedName>
        <fullName evidence="2">Uncharacterized protein</fullName>
    </submittedName>
</protein>
<keyword evidence="1" id="KW-0812">Transmembrane</keyword>
<evidence type="ECO:0000313" key="3">
    <source>
        <dbReference type="Proteomes" id="UP001642484"/>
    </source>
</evidence>
<reference evidence="2 3" key="1">
    <citation type="submission" date="2024-02" db="EMBL/GenBank/DDBJ databases">
        <authorList>
            <person name="Chen Y."/>
            <person name="Shah S."/>
            <person name="Dougan E. K."/>
            <person name="Thang M."/>
            <person name="Chan C."/>
        </authorList>
    </citation>
    <scope>NUCLEOTIDE SEQUENCE [LARGE SCALE GENOMIC DNA]</scope>
</reference>
<sequence>MELLMAAGLGAKARALGGPICVSDDTMHHLTSDELFSYNRENFKFDQDQRIEREALRLEMQVKRFELFREDVRDLVELTVDRMDVYHLVGALFLEFCIVLFCEGRVQASAPPFLLSLFLLSNACAFIYLLLAVWLSMHASIASHSFGVRLLTRFVRLPIPSMKQIAGLRSTLKDYERQGVANLLRLPFQDQQEWQQVELRQRHETCKTCIPTY</sequence>
<dbReference type="Proteomes" id="UP001642484">
    <property type="component" value="Unassembled WGS sequence"/>
</dbReference>
<evidence type="ECO:0000256" key="1">
    <source>
        <dbReference type="SAM" id="Phobius"/>
    </source>
</evidence>
<keyword evidence="1" id="KW-1133">Transmembrane helix</keyword>
<comment type="caution">
    <text evidence="2">The sequence shown here is derived from an EMBL/GenBank/DDBJ whole genome shotgun (WGS) entry which is preliminary data.</text>
</comment>
<name>A0ABP0KYL5_9DINO</name>
<gene>
    <name evidence="2" type="ORF">CCMP2556_LOCUS18510</name>
</gene>